<dbReference type="EMBL" id="JBBNAE010000006">
    <property type="protein sequence ID" value="KAK9116420.1"/>
    <property type="molecule type" value="Genomic_DNA"/>
</dbReference>
<sequence length="161" mass="18440">MLPVQGTSTVDYKEKKTGFQMTFGHITTITEIGSSGSRLYSLGRLRPQRPPLQLNRSMDNNGVDELRERERESRETEREEKEREKLTSSMVVLRSFLRRRSWPVTGGGDGRMGKEARMEVVELMETLLLSFQAIKAHEMRQGRDEESGETGIWDGASIYLN</sequence>
<dbReference type="AlphaFoldDB" id="A0AAP0IJF9"/>
<feature type="compositionally biased region" description="Basic and acidic residues" evidence="1">
    <location>
        <begin position="64"/>
        <end position="86"/>
    </location>
</feature>
<reference evidence="2 3" key="1">
    <citation type="submission" date="2024-01" db="EMBL/GenBank/DDBJ databases">
        <title>Genome assemblies of Stephania.</title>
        <authorList>
            <person name="Yang L."/>
        </authorList>
    </citation>
    <scope>NUCLEOTIDE SEQUENCE [LARGE SCALE GENOMIC DNA]</scope>
    <source>
        <strain evidence="2">QJT</strain>
        <tissue evidence="2">Leaf</tissue>
    </source>
</reference>
<gene>
    <name evidence="2" type="ORF">Sjap_015367</name>
</gene>
<evidence type="ECO:0000256" key="1">
    <source>
        <dbReference type="SAM" id="MobiDB-lite"/>
    </source>
</evidence>
<evidence type="ECO:0000313" key="3">
    <source>
        <dbReference type="Proteomes" id="UP001417504"/>
    </source>
</evidence>
<accession>A0AAP0IJF9</accession>
<comment type="caution">
    <text evidence="2">The sequence shown here is derived from an EMBL/GenBank/DDBJ whole genome shotgun (WGS) entry which is preliminary data.</text>
</comment>
<evidence type="ECO:0000313" key="2">
    <source>
        <dbReference type="EMBL" id="KAK9116420.1"/>
    </source>
</evidence>
<organism evidence="2 3">
    <name type="scientific">Stephania japonica</name>
    <dbReference type="NCBI Taxonomy" id="461633"/>
    <lineage>
        <taxon>Eukaryota</taxon>
        <taxon>Viridiplantae</taxon>
        <taxon>Streptophyta</taxon>
        <taxon>Embryophyta</taxon>
        <taxon>Tracheophyta</taxon>
        <taxon>Spermatophyta</taxon>
        <taxon>Magnoliopsida</taxon>
        <taxon>Ranunculales</taxon>
        <taxon>Menispermaceae</taxon>
        <taxon>Menispermoideae</taxon>
        <taxon>Cissampelideae</taxon>
        <taxon>Stephania</taxon>
    </lineage>
</organism>
<name>A0AAP0IJF9_9MAGN</name>
<protein>
    <submittedName>
        <fullName evidence="2">Uncharacterized protein</fullName>
    </submittedName>
</protein>
<feature type="region of interest" description="Disordered" evidence="1">
    <location>
        <begin position="47"/>
        <end position="86"/>
    </location>
</feature>
<proteinExistence type="predicted"/>
<dbReference type="Proteomes" id="UP001417504">
    <property type="component" value="Unassembled WGS sequence"/>
</dbReference>
<keyword evidence="3" id="KW-1185">Reference proteome</keyword>